<dbReference type="RefSeq" id="WP_233696101.1">
    <property type="nucleotide sequence ID" value="NZ_JAJNBZ010000003.1"/>
</dbReference>
<accession>A0ABS8YAL4</accession>
<dbReference type="InterPro" id="IPR024884">
    <property type="entry name" value="NAPE-PLD"/>
</dbReference>
<dbReference type="Proteomes" id="UP001199916">
    <property type="component" value="Unassembled WGS sequence"/>
</dbReference>
<organism evidence="6 7">
    <name type="scientific">Paenibacillus profundus</name>
    <dbReference type="NCBI Taxonomy" id="1173085"/>
    <lineage>
        <taxon>Bacteria</taxon>
        <taxon>Bacillati</taxon>
        <taxon>Bacillota</taxon>
        <taxon>Bacilli</taxon>
        <taxon>Bacillales</taxon>
        <taxon>Paenibacillaceae</taxon>
        <taxon>Paenibacillus</taxon>
    </lineage>
</organism>
<gene>
    <name evidence="6" type="ORF">LQV63_06605</name>
</gene>
<feature type="domain" description="Metallo-beta-lactamase" evidence="5">
    <location>
        <begin position="75"/>
        <end position="282"/>
    </location>
</feature>
<proteinExistence type="predicted"/>
<comment type="catalytic activity">
    <reaction evidence="1">
        <text>3',5'-cyclic CMP + H2O = CMP + H(+)</text>
        <dbReference type="Rhea" id="RHEA:72675"/>
        <dbReference type="ChEBI" id="CHEBI:15377"/>
        <dbReference type="ChEBI" id="CHEBI:15378"/>
        <dbReference type="ChEBI" id="CHEBI:58003"/>
        <dbReference type="ChEBI" id="CHEBI:60377"/>
    </reaction>
    <physiologicalReaction direction="left-to-right" evidence="1">
        <dbReference type="Rhea" id="RHEA:72676"/>
    </physiologicalReaction>
</comment>
<name>A0ABS8YAL4_9BACL</name>
<evidence type="ECO:0000313" key="7">
    <source>
        <dbReference type="Proteomes" id="UP001199916"/>
    </source>
</evidence>
<comment type="function">
    <text evidence="2">Counteracts the endogenous Pycsar antiviral defense system. Phosphodiesterase that enables metal-dependent hydrolysis of host cyclic nucleotide Pycsar defense signals such as cCMP and cUMP.</text>
</comment>
<comment type="caution">
    <text evidence="6">The sequence shown here is derived from an EMBL/GenBank/DDBJ whole genome shotgun (WGS) entry which is preliminary data.</text>
</comment>
<dbReference type="PIRSF" id="PIRSF038896">
    <property type="entry name" value="NAPE-PLD"/>
    <property type="match status" value="1"/>
</dbReference>
<evidence type="ECO:0000256" key="3">
    <source>
        <dbReference type="ARBA" id="ARBA00048505"/>
    </source>
</evidence>
<keyword evidence="7" id="KW-1185">Reference proteome</keyword>
<evidence type="ECO:0000259" key="5">
    <source>
        <dbReference type="Pfam" id="PF12706"/>
    </source>
</evidence>
<evidence type="ECO:0000313" key="6">
    <source>
        <dbReference type="EMBL" id="MCE5168978.1"/>
    </source>
</evidence>
<dbReference type="PANTHER" id="PTHR15032:SF36">
    <property type="entry name" value="METALLO-BETA-LACTAMASE DOMAIN-CONTAINING PROTEIN"/>
    <property type="match status" value="1"/>
</dbReference>
<reference evidence="6 7" key="1">
    <citation type="submission" date="2021-11" db="EMBL/GenBank/DDBJ databases">
        <title>Draft genome sequence of Paenibacillus profundus YoMME, a new Gram-positive bacteria with exoelectrogenic properties.</title>
        <authorList>
            <person name="Hubenova Y."/>
            <person name="Hubenova E."/>
            <person name="Manasiev Y."/>
            <person name="Peykov S."/>
            <person name="Mitov M."/>
        </authorList>
    </citation>
    <scope>NUCLEOTIDE SEQUENCE [LARGE SCALE GENOMIC DNA]</scope>
    <source>
        <strain evidence="6 7">YoMME</strain>
    </source>
</reference>
<dbReference type="SUPFAM" id="SSF56281">
    <property type="entry name" value="Metallo-hydrolase/oxidoreductase"/>
    <property type="match status" value="1"/>
</dbReference>
<sequence length="345" mass="39939">MKRYYVNMDDVTTEKAWKQFRRWRAERKVRLKQKDYSYVVPQARPELDRLHANRTDTTVTWIGHSTFLLQTGGLNIVTDPVWAESMAMEKRLAPPGIPIDRIPPVDVILISHSHYDHMHLSSIRRLMNPKTMLIVPGGLRSKMVRKGFSQTIELDWWNDIVLGSVRITFVPAQHWTRRTLTDMNRSHWGGYVIERLQTEKPREPNGRSDNAAAVENTIYFAGDSGYFRGFELIGNRFDIDLALLPIGAYEPEWFMSPQHITPEEALQVFEDVRAKVMIPMHYGAFKLADDTPREALDRLEAERIRRNMDHNRVRLLSLGETWSSSEASAANREASHNMGRANARE</sequence>
<protein>
    <submittedName>
        <fullName evidence="6">MBL fold metallo-hydrolase</fullName>
    </submittedName>
</protein>
<dbReference type="InterPro" id="IPR036866">
    <property type="entry name" value="RibonucZ/Hydroxyglut_hydro"/>
</dbReference>
<comment type="catalytic activity">
    <reaction evidence="3">
        <text>3',5'-cyclic UMP + H2O = UMP + H(+)</text>
        <dbReference type="Rhea" id="RHEA:70575"/>
        <dbReference type="ChEBI" id="CHEBI:15377"/>
        <dbReference type="ChEBI" id="CHEBI:15378"/>
        <dbReference type="ChEBI" id="CHEBI:57865"/>
        <dbReference type="ChEBI" id="CHEBI:184387"/>
    </reaction>
    <physiologicalReaction direction="left-to-right" evidence="3">
        <dbReference type="Rhea" id="RHEA:70576"/>
    </physiologicalReaction>
</comment>
<dbReference type="InterPro" id="IPR001279">
    <property type="entry name" value="Metallo-B-lactamas"/>
</dbReference>
<feature type="region of interest" description="Disordered" evidence="4">
    <location>
        <begin position="326"/>
        <end position="345"/>
    </location>
</feature>
<dbReference type="PANTHER" id="PTHR15032">
    <property type="entry name" value="N-ACYL-PHOSPHATIDYLETHANOLAMINE-HYDROLYZING PHOSPHOLIPASE D"/>
    <property type="match status" value="1"/>
</dbReference>
<evidence type="ECO:0000256" key="1">
    <source>
        <dbReference type="ARBA" id="ARBA00034221"/>
    </source>
</evidence>
<dbReference type="Pfam" id="PF12706">
    <property type="entry name" value="Lactamase_B_2"/>
    <property type="match status" value="1"/>
</dbReference>
<evidence type="ECO:0000256" key="2">
    <source>
        <dbReference type="ARBA" id="ARBA00034301"/>
    </source>
</evidence>
<dbReference type="EMBL" id="JAJNBZ010000003">
    <property type="protein sequence ID" value="MCE5168978.1"/>
    <property type="molecule type" value="Genomic_DNA"/>
</dbReference>
<evidence type="ECO:0000256" key="4">
    <source>
        <dbReference type="SAM" id="MobiDB-lite"/>
    </source>
</evidence>
<dbReference type="Gene3D" id="3.60.15.10">
    <property type="entry name" value="Ribonuclease Z/Hydroxyacylglutathione hydrolase-like"/>
    <property type="match status" value="1"/>
</dbReference>